<feature type="transmembrane region" description="Helical" evidence="1">
    <location>
        <begin position="12"/>
        <end position="30"/>
    </location>
</feature>
<sequence>MTPRALQAAQILWPAFLVAGLIEMVVFAWVDPTALQLSEAWQPSPMATYTMAFLTFWAMVAAASAVSLWLMQAPAGQAPKRISSARY</sequence>
<comment type="caution">
    <text evidence="2">The sequence shown here is derived from an EMBL/GenBank/DDBJ whole genome shotgun (WGS) entry which is preliminary data.</text>
</comment>
<proteinExistence type="predicted"/>
<protein>
    <submittedName>
        <fullName evidence="2">Uncharacterized protein</fullName>
    </submittedName>
</protein>
<dbReference type="RefSeq" id="WP_125245424.1">
    <property type="nucleotide sequence ID" value="NZ_RSED01000030.1"/>
</dbReference>
<dbReference type="Proteomes" id="UP000269265">
    <property type="component" value="Unassembled WGS sequence"/>
</dbReference>
<accession>A0A3R8T8J1</accession>
<keyword evidence="3" id="KW-1185">Reference proteome</keyword>
<dbReference type="EMBL" id="RSED01000030">
    <property type="protein sequence ID" value="RRS01002.1"/>
    <property type="molecule type" value="Genomic_DNA"/>
</dbReference>
<keyword evidence="1" id="KW-1133">Transmembrane helix</keyword>
<reference evidence="2 3" key="1">
    <citation type="submission" date="2018-12" db="EMBL/GenBank/DDBJ databases">
        <title>The whole draft genome of Aquabacterium sp. SJQ9.</title>
        <authorList>
            <person name="Sun L."/>
            <person name="Gao X."/>
            <person name="Chen W."/>
            <person name="Huang K."/>
        </authorList>
    </citation>
    <scope>NUCLEOTIDE SEQUENCE [LARGE SCALE GENOMIC DNA]</scope>
    <source>
        <strain evidence="2 3">SJQ9</strain>
    </source>
</reference>
<organism evidence="2 3">
    <name type="scientific">Aquabacterium soli</name>
    <dbReference type="NCBI Taxonomy" id="2493092"/>
    <lineage>
        <taxon>Bacteria</taxon>
        <taxon>Pseudomonadati</taxon>
        <taxon>Pseudomonadota</taxon>
        <taxon>Betaproteobacteria</taxon>
        <taxon>Burkholderiales</taxon>
        <taxon>Aquabacterium</taxon>
    </lineage>
</organism>
<keyword evidence="1" id="KW-0472">Membrane</keyword>
<dbReference type="AlphaFoldDB" id="A0A3R8T8J1"/>
<feature type="transmembrane region" description="Helical" evidence="1">
    <location>
        <begin position="50"/>
        <end position="71"/>
    </location>
</feature>
<evidence type="ECO:0000313" key="3">
    <source>
        <dbReference type="Proteomes" id="UP000269265"/>
    </source>
</evidence>
<evidence type="ECO:0000256" key="1">
    <source>
        <dbReference type="SAM" id="Phobius"/>
    </source>
</evidence>
<dbReference type="OrthoDB" id="6197657at2"/>
<gene>
    <name evidence="2" type="ORF">EIP75_22370</name>
</gene>
<evidence type="ECO:0000313" key="2">
    <source>
        <dbReference type="EMBL" id="RRS01002.1"/>
    </source>
</evidence>
<keyword evidence="1" id="KW-0812">Transmembrane</keyword>
<name>A0A3R8T8J1_9BURK</name>